<protein>
    <submittedName>
        <fullName evidence="3">Rhamnogalacturonate lyase</fullName>
    </submittedName>
</protein>
<dbReference type="GO" id="GO:0016829">
    <property type="term" value="F:lyase activity"/>
    <property type="evidence" value="ECO:0007669"/>
    <property type="project" value="UniProtKB-KW"/>
</dbReference>
<dbReference type="EMBL" id="JAQGDS010000006">
    <property type="protein sequence ID" value="KAJ6259582.1"/>
    <property type="molecule type" value="Genomic_DNA"/>
</dbReference>
<feature type="domain" description="Calcineurin-like phosphoesterase" evidence="2">
    <location>
        <begin position="126"/>
        <end position="350"/>
    </location>
</feature>
<sequence length="455" mass="50047">MLRQDVTGENTSVPIARTRFQLRRSTASGTRPPTHRYNLRSLSGGKIDKSQPEANGASKVSGKNNTDPEAPAIVQTVDAMTDVIKALWLGDVDKRRGQNPNISACPGTSTPSGLATAPRNSTVRTTFLLVSDTHTIEPSLPHDVYSPFRTPFPRANVFIHAGDLTNRGTFKALKRAVSWITEIPAELKIIIAGNHDWRLDAAYWASATDSDVDGSDDERAERERESRQCKEYLTSDAMKKKGIWYLEDEVREFTLSNGARFTVLASPCTPRGVYPHDSGSFRYEPAAKHYWHAKFPLASLPEQVHVAITHTPPYKMHDQVSAGLNAGCPQLLRFLRDVRPQLSVCGHIHEAAGAKLVTWERLNDKGDRTALAERDLRPEIKKVETPEGGIFSDITGLTRGLMDGEQTLFVNASIAGSGGRAGRSPVMVELELPYHEVGEHESVGEIQRGTTAPLV</sequence>
<dbReference type="Gene3D" id="3.60.21.10">
    <property type="match status" value="1"/>
</dbReference>
<dbReference type="AlphaFoldDB" id="A0AAD6NIN1"/>
<keyword evidence="4" id="KW-1185">Reference proteome</keyword>
<gene>
    <name evidence="3" type="ORF">Dda_5220</name>
</gene>
<feature type="compositionally biased region" description="Basic and acidic residues" evidence="1">
    <location>
        <begin position="217"/>
        <end position="227"/>
    </location>
</feature>
<evidence type="ECO:0000313" key="4">
    <source>
        <dbReference type="Proteomes" id="UP001221413"/>
    </source>
</evidence>
<comment type="caution">
    <text evidence="3">The sequence shown here is derived from an EMBL/GenBank/DDBJ whole genome shotgun (WGS) entry which is preliminary data.</text>
</comment>
<dbReference type="InterPro" id="IPR051693">
    <property type="entry name" value="UPF0046_metallophosphoest"/>
</dbReference>
<dbReference type="PANTHER" id="PTHR12905:SF0">
    <property type="entry name" value="CALCINEURIN-LIKE PHOSPHOESTERASE DOMAIN-CONTAINING PROTEIN"/>
    <property type="match status" value="1"/>
</dbReference>
<organism evidence="3 4">
    <name type="scientific">Drechslerella dactyloides</name>
    <name type="common">Nematode-trapping fungus</name>
    <name type="synonym">Arthrobotrys dactyloides</name>
    <dbReference type="NCBI Taxonomy" id="74499"/>
    <lineage>
        <taxon>Eukaryota</taxon>
        <taxon>Fungi</taxon>
        <taxon>Dikarya</taxon>
        <taxon>Ascomycota</taxon>
        <taxon>Pezizomycotina</taxon>
        <taxon>Orbiliomycetes</taxon>
        <taxon>Orbiliales</taxon>
        <taxon>Orbiliaceae</taxon>
        <taxon>Drechslerella</taxon>
    </lineage>
</organism>
<dbReference type="SUPFAM" id="SSF56300">
    <property type="entry name" value="Metallo-dependent phosphatases"/>
    <property type="match status" value="1"/>
</dbReference>
<keyword evidence="3" id="KW-0456">Lyase</keyword>
<accession>A0AAD6NIN1</accession>
<dbReference type="CDD" id="cd07379">
    <property type="entry name" value="MPP_239FB"/>
    <property type="match status" value="1"/>
</dbReference>
<feature type="region of interest" description="Disordered" evidence="1">
    <location>
        <begin position="208"/>
        <end position="227"/>
    </location>
</feature>
<evidence type="ECO:0000313" key="3">
    <source>
        <dbReference type="EMBL" id="KAJ6259582.1"/>
    </source>
</evidence>
<dbReference type="Pfam" id="PF00149">
    <property type="entry name" value="Metallophos"/>
    <property type="match status" value="1"/>
</dbReference>
<proteinExistence type="predicted"/>
<name>A0AAD6NIN1_DREDA</name>
<evidence type="ECO:0000256" key="1">
    <source>
        <dbReference type="SAM" id="MobiDB-lite"/>
    </source>
</evidence>
<dbReference type="InterPro" id="IPR004843">
    <property type="entry name" value="Calcineurin-like_PHP"/>
</dbReference>
<dbReference type="InterPro" id="IPR029052">
    <property type="entry name" value="Metallo-depent_PP-like"/>
</dbReference>
<feature type="region of interest" description="Disordered" evidence="1">
    <location>
        <begin position="24"/>
        <end position="69"/>
    </location>
</feature>
<dbReference type="PANTHER" id="PTHR12905">
    <property type="entry name" value="METALLOPHOSPHOESTERASE"/>
    <property type="match status" value="1"/>
</dbReference>
<evidence type="ECO:0000259" key="2">
    <source>
        <dbReference type="Pfam" id="PF00149"/>
    </source>
</evidence>
<dbReference type="GO" id="GO:0016787">
    <property type="term" value="F:hydrolase activity"/>
    <property type="evidence" value="ECO:0007669"/>
    <property type="project" value="InterPro"/>
</dbReference>
<reference evidence="3" key="1">
    <citation type="submission" date="2023-01" db="EMBL/GenBank/DDBJ databases">
        <title>The chitinases involved in constricting ring structure development in the nematode-trapping fungus Drechslerella dactyloides.</title>
        <authorList>
            <person name="Wang R."/>
            <person name="Zhang L."/>
            <person name="Tang P."/>
            <person name="Li S."/>
            <person name="Liang L."/>
        </authorList>
    </citation>
    <scope>NUCLEOTIDE SEQUENCE</scope>
    <source>
        <strain evidence="3">YMF1.00031</strain>
    </source>
</reference>
<dbReference type="Proteomes" id="UP001221413">
    <property type="component" value="Unassembled WGS sequence"/>
</dbReference>